<reference evidence="3 4" key="1">
    <citation type="submission" date="2024-09" db="EMBL/GenBank/DDBJ databases">
        <title>The Natural Products Discovery Center: Release of the First 8490 Sequenced Strains for Exploring Actinobacteria Biosynthetic Diversity.</title>
        <authorList>
            <person name="Kalkreuter E."/>
            <person name="Kautsar S.A."/>
            <person name="Yang D."/>
            <person name="Bader C.D."/>
            <person name="Teijaro C.N."/>
            <person name="Fluegel L."/>
            <person name="Davis C.M."/>
            <person name="Simpson J.R."/>
            <person name="Lauterbach L."/>
            <person name="Steele A.D."/>
            <person name="Gui C."/>
            <person name="Meng S."/>
            <person name="Li G."/>
            <person name="Viehrig K."/>
            <person name="Ye F."/>
            <person name="Su P."/>
            <person name="Kiefer A.F."/>
            <person name="Nichols A."/>
            <person name="Cepeda A.J."/>
            <person name="Yan W."/>
            <person name="Fan B."/>
            <person name="Jiang Y."/>
            <person name="Adhikari A."/>
            <person name="Zheng C.-J."/>
            <person name="Schuster L."/>
            <person name="Cowan T.M."/>
            <person name="Smanski M.J."/>
            <person name="Chevrette M.G."/>
            <person name="De Carvalho L.P.S."/>
            <person name="Shen B."/>
        </authorList>
    </citation>
    <scope>NUCLEOTIDE SEQUENCE [LARGE SCALE GENOMIC DNA]</scope>
    <source>
        <strain evidence="3 4">NPDC056472</strain>
    </source>
</reference>
<sequence length="130" mass="13513">MGISLTEAIAELPLELYAAYEERAQAEFRCEVEPAEPSPAVESRRDGKGGVKVEAGPPRVKTGVQPGGGLGSTRRQALTLGFRMRDEARGGASARIRRPAGGLDARDSADAVGDGAPTASIAGAPRPWES</sequence>
<evidence type="ECO:0000256" key="1">
    <source>
        <dbReference type="SAM" id="MobiDB-lite"/>
    </source>
</evidence>
<name>A0ABW6J3A9_STRWE</name>
<keyword evidence="4" id="KW-1185">Reference proteome</keyword>
<feature type="domain" description="Trypsin-co-occurring" evidence="2">
    <location>
        <begin position="3"/>
        <end position="80"/>
    </location>
</feature>
<protein>
    <submittedName>
        <fullName evidence="3">Trypco2 family protein</fullName>
    </submittedName>
</protein>
<feature type="region of interest" description="Disordered" evidence="1">
    <location>
        <begin position="30"/>
        <end position="130"/>
    </location>
</feature>
<accession>A0ABW6J3A9</accession>
<dbReference type="RefSeq" id="WP_386250647.1">
    <property type="nucleotide sequence ID" value="NZ_JBHTRV010000025.1"/>
</dbReference>
<dbReference type="Pfam" id="PF19631">
    <property type="entry name" value="Trypco2"/>
    <property type="match status" value="1"/>
</dbReference>
<feature type="compositionally biased region" description="Basic and acidic residues" evidence="1">
    <location>
        <begin position="42"/>
        <end position="51"/>
    </location>
</feature>
<comment type="caution">
    <text evidence="3">The sequence shown here is derived from an EMBL/GenBank/DDBJ whole genome shotgun (WGS) entry which is preliminary data.</text>
</comment>
<dbReference type="InterPro" id="IPR045608">
    <property type="entry name" value="Trypco2"/>
</dbReference>
<organism evidence="3 4">
    <name type="scientific">Streptomyces wedmorensis</name>
    <dbReference type="NCBI Taxonomy" id="43759"/>
    <lineage>
        <taxon>Bacteria</taxon>
        <taxon>Bacillati</taxon>
        <taxon>Actinomycetota</taxon>
        <taxon>Actinomycetes</taxon>
        <taxon>Kitasatosporales</taxon>
        <taxon>Streptomycetaceae</taxon>
        <taxon>Streptomyces</taxon>
    </lineage>
</organism>
<dbReference type="EMBL" id="JBHTRV010000025">
    <property type="protein sequence ID" value="MFE5983542.1"/>
    <property type="molecule type" value="Genomic_DNA"/>
</dbReference>
<evidence type="ECO:0000313" key="3">
    <source>
        <dbReference type="EMBL" id="MFE5983542.1"/>
    </source>
</evidence>
<evidence type="ECO:0000313" key="4">
    <source>
        <dbReference type="Proteomes" id="UP001600424"/>
    </source>
</evidence>
<dbReference type="Proteomes" id="UP001600424">
    <property type="component" value="Unassembled WGS sequence"/>
</dbReference>
<gene>
    <name evidence="3" type="ORF">ACFQ63_28055</name>
</gene>
<proteinExistence type="predicted"/>
<evidence type="ECO:0000259" key="2">
    <source>
        <dbReference type="Pfam" id="PF19631"/>
    </source>
</evidence>